<reference evidence="2 3" key="1">
    <citation type="submission" date="2021-03" db="EMBL/GenBank/DDBJ databases">
        <title>Complete genome of Parasphingorhabdus_sp.JHSY0214.</title>
        <authorList>
            <person name="Yoo J.H."/>
            <person name="Bae J.W."/>
        </authorList>
    </citation>
    <scope>NUCLEOTIDE SEQUENCE [LARGE SCALE GENOMIC DNA]</scope>
    <source>
        <strain evidence="2 3">JHSY0214</strain>
    </source>
</reference>
<dbReference type="RefSeq" id="WP_207987980.1">
    <property type="nucleotide sequence ID" value="NZ_CP071794.1"/>
</dbReference>
<evidence type="ECO:0000256" key="1">
    <source>
        <dbReference type="SAM" id="SignalP"/>
    </source>
</evidence>
<dbReference type="EMBL" id="CP071794">
    <property type="protein sequence ID" value="QTD56158.1"/>
    <property type="molecule type" value="Genomic_DNA"/>
</dbReference>
<feature type="signal peptide" evidence="1">
    <location>
        <begin position="1"/>
        <end position="21"/>
    </location>
</feature>
<evidence type="ECO:0000313" key="3">
    <source>
        <dbReference type="Proteomes" id="UP000663923"/>
    </source>
</evidence>
<dbReference type="Proteomes" id="UP000663923">
    <property type="component" value="Chromosome"/>
</dbReference>
<evidence type="ECO:0000313" key="2">
    <source>
        <dbReference type="EMBL" id="QTD56158.1"/>
    </source>
</evidence>
<name>A0ABX7T886_9SPHN</name>
<gene>
    <name evidence="2" type="ORF">J4G78_00685</name>
</gene>
<protein>
    <submittedName>
        <fullName evidence="2">Uncharacterized protein</fullName>
    </submittedName>
</protein>
<sequence>MPKPLLLAFFPLVATTSFIQAAPLDPECIDHVENIDSGKIPEPTMRALGDEPPAAQIAAVDRRVNNCSVLVLINPQLAGEPRWTPPLEAPTVKQYQTFGD</sequence>
<organism evidence="2 3">
    <name type="scientific">Parasphingorhabdus cellanae</name>
    <dbReference type="NCBI Taxonomy" id="2806553"/>
    <lineage>
        <taxon>Bacteria</taxon>
        <taxon>Pseudomonadati</taxon>
        <taxon>Pseudomonadota</taxon>
        <taxon>Alphaproteobacteria</taxon>
        <taxon>Sphingomonadales</taxon>
        <taxon>Sphingomonadaceae</taxon>
        <taxon>Parasphingorhabdus</taxon>
    </lineage>
</organism>
<accession>A0ABX7T886</accession>
<feature type="chain" id="PRO_5045580660" evidence="1">
    <location>
        <begin position="22"/>
        <end position="100"/>
    </location>
</feature>
<keyword evidence="3" id="KW-1185">Reference proteome</keyword>
<keyword evidence="1" id="KW-0732">Signal</keyword>
<proteinExistence type="predicted"/>